<feature type="transmembrane region" description="Helical" evidence="1">
    <location>
        <begin position="76"/>
        <end position="95"/>
    </location>
</feature>
<dbReference type="PANTHER" id="PTHR34989:SF1">
    <property type="entry name" value="PROTEIN HDED"/>
    <property type="match status" value="1"/>
</dbReference>
<dbReference type="Proteomes" id="UP001523392">
    <property type="component" value="Unassembled WGS sequence"/>
</dbReference>
<dbReference type="PANTHER" id="PTHR34989">
    <property type="entry name" value="PROTEIN HDED"/>
    <property type="match status" value="1"/>
</dbReference>
<keyword evidence="1" id="KW-1133">Transmembrane helix</keyword>
<keyword evidence="1" id="KW-0812">Transmembrane</keyword>
<organism evidence="2 3">
    <name type="scientific">Siccirubricoccus soli</name>
    <dbReference type="NCBI Taxonomy" id="2899147"/>
    <lineage>
        <taxon>Bacteria</taxon>
        <taxon>Pseudomonadati</taxon>
        <taxon>Pseudomonadota</taxon>
        <taxon>Alphaproteobacteria</taxon>
        <taxon>Acetobacterales</taxon>
        <taxon>Roseomonadaceae</taxon>
        <taxon>Siccirubricoccus</taxon>
    </lineage>
</organism>
<dbReference type="RefSeq" id="WP_252952092.1">
    <property type="nucleotide sequence ID" value="NZ_JAFIRR010000028.1"/>
</dbReference>
<feature type="transmembrane region" description="Helical" evidence="1">
    <location>
        <begin position="21"/>
        <end position="41"/>
    </location>
</feature>
<feature type="transmembrane region" description="Helical" evidence="1">
    <location>
        <begin position="47"/>
        <end position="69"/>
    </location>
</feature>
<dbReference type="Pfam" id="PF03729">
    <property type="entry name" value="DUF308"/>
    <property type="match status" value="2"/>
</dbReference>
<feature type="transmembrane region" description="Helical" evidence="1">
    <location>
        <begin position="132"/>
        <end position="152"/>
    </location>
</feature>
<dbReference type="InterPro" id="IPR052712">
    <property type="entry name" value="Acid_resist_chaperone_HdeD"/>
</dbReference>
<feature type="transmembrane region" description="Helical" evidence="1">
    <location>
        <begin position="158"/>
        <end position="178"/>
    </location>
</feature>
<protein>
    <submittedName>
        <fullName evidence="2">DUF308 domain-containing protein</fullName>
    </submittedName>
</protein>
<dbReference type="InterPro" id="IPR005325">
    <property type="entry name" value="DUF308_memb"/>
</dbReference>
<keyword evidence="1" id="KW-0472">Membrane</keyword>
<evidence type="ECO:0000256" key="1">
    <source>
        <dbReference type="SAM" id="Phobius"/>
    </source>
</evidence>
<accession>A0ABT1D0P8</accession>
<comment type="caution">
    <text evidence="2">The sequence shown here is derived from an EMBL/GenBank/DDBJ whole genome shotgun (WGS) entry which is preliminary data.</text>
</comment>
<gene>
    <name evidence="2" type="ORF">JYK14_04790</name>
</gene>
<evidence type="ECO:0000313" key="3">
    <source>
        <dbReference type="Proteomes" id="UP001523392"/>
    </source>
</evidence>
<proteinExistence type="predicted"/>
<feature type="transmembrane region" description="Helical" evidence="1">
    <location>
        <begin position="101"/>
        <end position="120"/>
    </location>
</feature>
<evidence type="ECO:0000313" key="2">
    <source>
        <dbReference type="EMBL" id="MCO6415494.1"/>
    </source>
</evidence>
<reference evidence="2 3" key="1">
    <citation type="submission" date="2021-12" db="EMBL/GenBank/DDBJ databases">
        <title>Siccirubricoccus leaddurans sp. nov., a high concentration Zn2+ tolerance bacterium.</title>
        <authorList>
            <person name="Cao Y."/>
        </authorList>
    </citation>
    <scope>NUCLEOTIDE SEQUENCE [LARGE SCALE GENOMIC DNA]</scope>
    <source>
        <strain evidence="2 3">KC 17139</strain>
    </source>
</reference>
<dbReference type="EMBL" id="JAFIRR010000028">
    <property type="protein sequence ID" value="MCO6415494.1"/>
    <property type="molecule type" value="Genomic_DNA"/>
</dbReference>
<sequence length="184" mass="19016">MSTTSFPHVPEHLEEALTHRWWAVALRGVCAILFGALALLAPGAVLLSLALFFGGWLLVDGVLGLVAAARGTGRRGLLIAEAVLTIAMGVLAIAFPVGAVLGFVLVTAAWALLTGGLMIAAAWRMRRPGRGWLAAGGVVSVIWGVLLAMAPLLGAVVLTWWAAGYAIAFGAALLVAAFRLRAKA</sequence>
<name>A0ABT1D0P8_9PROT</name>
<keyword evidence="3" id="KW-1185">Reference proteome</keyword>